<evidence type="ECO:0000256" key="2">
    <source>
        <dbReference type="NCBIfam" id="TIGR00542"/>
    </source>
</evidence>
<dbReference type="InterPro" id="IPR013022">
    <property type="entry name" value="Xyl_isomerase-like_TIM-brl"/>
</dbReference>
<dbReference type="PANTHER" id="PTHR43489:SF1">
    <property type="entry name" value="L-RIBULOSE-5-PHOSPHATE 3-EPIMERASE SGBU-RELATED"/>
    <property type="match status" value="1"/>
</dbReference>
<dbReference type="PANTHER" id="PTHR43489">
    <property type="entry name" value="ISOMERASE"/>
    <property type="match status" value="1"/>
</dbReference>
<dbReference type="Proteomes" id="UP001230220">
    <property type="component" value="Unassembled WGS sequence"/>
</dbReference>
<dbReference type="InterPro" id="IPR004560">
    <property type="entry name" value="L-Ru-5P_3-Epase"/>
</dbReference>
<reference evidence="4 5" key="1">
    <citation type="submission" date="2023-07" db="EMBL/GenBank/DDBJ databases">
        <title>Genomic Encyclopedia of Type Strains, Phase IV (KMG-IV): sequencing the most valuable type-strain genomes for metagenomic binning, comparative biology and taxonomic classification.</title>
        <authorList>
            <person name="Goeker M."/>
        </authorList>
    </citation>
    <scope>NUCLEOTIDE SEQUENCE [LARGE SCALE GENOMIC DNA]</scope>
    <source>
        <strain evidence="4 5">DSM 16784</strain>
    </source>
</reference>
<accession>A0ABU0E1B9</accession>
<evidence type="ECO:0000313" key="4">
    <source>
        <dbReference type="EMBL" id="MDQ0360669.1"/>
    </source>
</evidence>
<evidence type="ECO:0000256" key="1">
    <source>
        <dbReference type="ARBA" id="ARBA00023235"/>
    </source>
</evidence>
<name>A0ABU0E1B9_9FIRM</name>
<dbReference type="Gene3D" id="3.20.20.150">
    <property type="entry name" value="Divalent-metal-dependent TIM barrel enzymes"/>
    <property type="match status" value="1"/>
</dbReference>
<organism evidence="4 5">
    <name type="scientific">Breznakia pachnodae</name>
    <dbReference type="NCBI Taxonomy" id="265178"/>
    <lineage>
        <taxon>Bacteria</taxon>
        <taxon>Bacillati</taxon>
        <taxon>Bacillota</taxon>
        <taxon>Erysipelotrichia</taxon>
        <taxon>Erysipelotrichales</taxon>
        <taxon>Erysipelotrichaceae</taxon>
        <taxon>Breznakia</taxon>
    </lineage>
</organism>
<dbReference type="SUPFAM" id="SSF51658">
    <property type="entry name" value="Xylose isomerase-like"/>
    <property type="match status" value="1"/>
</dbReference>
<dbReference type="InterPro" id="IPR050417">
    <property type="entry name" value="Sugar_Epim/Isomerase"/>
</dbReference>
<feature type="domain" description="Xylose isomerase-like TIM barrel" evidence="3">
    <location>
        <begin position="27"/>
        <end position="277"/>
    </location>
</feature>
<keyword evidence="1 4" id="KW-0413">Isomerase</keyword>
<evidence type="ECO:0000259" key="3">
    <source>
        <dbReference type="Pfam" id="PF01261"/>
    </source>
</evidence>
<dbReference type="RefSeq" id="WP_307406751.1">
    <property type="nucleotide sequence ID" value="NZ_JAUSUR010000002.1"/>
</dbReference>
<proteinExistence type="predicted"/>
<comment type="caution">
    <text evidence="4">The sequence shown here is derived from an EMBL/GenBank/DDBJ whole genome shotgun (WGS) entry which is preliminary data.</text>
</comment>
<evidence type="ECO:0000313" key="5">
    <source>
        <dbReference type="Proteomes" id="UP001230220"/>
    </source>
</evidence>
<dbReference type="NCBIfam" id="TIGR00542">
    <property type="entry name" value="hxl6Piso_put"/>
    <property type="match status" value="1"/>
</dbReference>
<dbReference type="Pfam" id="PF01261">
    <property type="entry name" value="AP_endonuc_2"/>
    <property type="match status" value="1"/>
</dbReference>
<dbReference type="InterPro" id="IPR036237">
    <property type="entry name" value="Xyl_isomerase-like_sf"/>
</dbReference>
<sequence>MDKRNSYQLGLYEKSMPNSLSIHEKLAVTKECGFDFFELSIDESDEKLSRLDMRKDERFAIVKAMYDTEVKIGSICLSGHRRFPLGHPETVMQNQSLNIMKKAIQLASDLGIPIIQLAGYDVYYEEGNDETKQLFEKNLKSCVLMAAAKGILLGFETMETSFMDTVSKSMEYVNLINNPYLGVYPDIGNLKNASLLYGTSVSEDLKLGTGKIIATHLKETIPNHYREIPFGTGHTEYIENLKVLKDMNVQRFVGEFWYINNEDWKTVIQDASKFLRNHLDMVFYDES</sequence>
<keyword evidence="5" id="KW-1185">Reference proteome</keyword>
<dbReference type="GO" id="GO:0016853">
    <property type="term" value="F:isomerase activity"/>
    <property type="evidence" value="ECO:0007669"/>
    <property type="project" value="UniProtKB-KW"/>
</dbReference>
<protein>
    <recommendedName>
        <fullName evidence="2">L-ribulose-5-phosphate 3-epimerase</fullName>
    </recommendedName>
</protein>
<dbReference type="NCBIfam" id="NF009689">
    <property type="entry name" value="PRK13210.1"/>
    <property type="match status" value="1"/>
</dbReference>
<gene>
    <name evidence="4" type="ORF">J2S15_001414</name>
</gene>
<dbReference type="EMBL" id="JAUSUR010000002">
    <property type="protein sequence ID" value="MDQ0360669.1"/>
    <property type="molecule type" value="Genomic_DNA"/>
</dbReference>